<protein>
    <recommendedName>
        <fullName evidence="2 11">Thymidine kinase</fullName>
        <ecNumber evidence="2 11">2.7.1.21</ecNumber>
    </recommendedName>
</protein>
<dbReference type="PANTHER" id="PTHR11441">
    <property type="entry name" value="THYMIDINE KINASE"/>
    <property type="match status" value="1"/>
</dbReference>
<accession>A0A3P3R9K2</accession>
<dbReference type="PANTHER" id="PTHR11441:SF0">
    <property type="entry name" value="THYMIDINE KINASE, CYTOSOLIC"/>
    <property type="match status" value="1"/>
</dbReference>
<evidence type="ECO:0000313" key="15">
    <source>
        <dbReference type="Proteomes" id="UP000282322"/>
    </source>
</evidence>
<dbReference type="EMBL" id="RRCH01000023">
    <property type="protein sequence ID" value="RRJ30147.1"/>
    <property type="molecule type" value="Genomic_DNA"/>
</dbReference>
<evidence type="ECO:0000256" key="2">
    <source>
        <dbReference type="ARBA" id="ARBA00012118"/>
    </source>
</evidence>
<keyword evidence="6 11" id="KW-0479">Metal-binding</keyword>
<evidence type="ECO:0000256" key="11">
    <source>
        <dbReference type="HAMAP-Rule" id="MF_00124"/>
    </source>
</evidence>
<keyword evidence="15" id="KW-1185">Reference proteome</keyword>
<dbReference type="SUPFAM" id="SSF52540">
    <property type="entry name" value="P-loop containing nucleoside triphosphate hydrolases"/>
    <property type="match status" value="1"/>
</dbReference>
<dbReference type="EC" id="2.7.1.21" evidence="2 11"/>
<feature type="active site" description="Proton acceptor" evidence="11 12">
    <location>
        <position position="90"/>
    </location>
</feature>
<name>A0A3P3R9K2_9EURY</name>
<dbReference type="FunFam" id="3.30.60.20:FF:000026">
    <property type="entry name" value="Thymidine kinase"/>
    <property type="match status" value="1"/>
</dbReference>
<evidence type="ECO:0000256" key="10">
    <source>
        <dbReference type="ARBA" id="ARBA00022840"/>
    </source>
</evidence>
<keyword evidence="8 11" id="KW-0418">Kinase</keyword>
<feature type="binding site" evidence="11">
    <location>
        <position position="184"/>
    </location>
    <ligand>
        <name>Zn(2+)</name>
        <dbReference type="ChEBI" id="CHEBI:29105"/>
    </ligand>
</feature>
<dbReference type="PROSITE" id="PS00603">
    <property type="entry name" value="TK_CELLULAR_TYPE"/>
    <property type="match status" value="1"/>
</dbReference>
<feature type="binding site" evidence="13">
    <location>
        <position position="180"/>
    </location>
    <ligand>
        <name>substrate</name>
    </ligand>
</feature>
<reference evidence="14 15" key="1">
    <citation type="submission" date="2018-11" db="EMBL/GenBank/DDBJ databases">
        <title>Taxonoimc description of Halomarina strain SPP-AMP-1.</title>
        <authorList>
            <person name="Pal Y."/>
            <person name="Srinivasana K."/>
            <person name="Verma A."/>
            <person name="Kumar P."/>
        </authorList>
    </citation>
    <scope>NUCLEOTIDE SEQUENCE [LARGE SCALE GENOMIC DNA]</scope>
    <source>
        <strain evidence="14 15">SPP-AMP-1</strain>
    </source>
</reference>
<dbReference type="SUPFAM" id="SSF57716">
    <property type="entry name" value="Glucocorticoid receptor-like (DNA-binding domain)"/>
    <property type="match status" value="1"/>
</dbReference>
<comment type="subcellular location">
    <subcellularLocation>
        <location evidence="11">Cytoplasm</location>
    </subcellularLocation>
</comment>
<evidence type="ECO:0000256" key="7">
    <source>
        <dbReference type="ARBA" id="ARBA00022741"/>
    </source>
</evidence>
<organism evidence="14 15">
    <name type="scientific">Halocatena pleomorpha</name>
    <dbReference type="NCBI Taxonomy" id="1785090"/>
    <lineage>
        <taxon>Archaea</taxon>
        <taxon>Methanobacteriati</taxon>
        <taxon>Methanobacteriota</taxon>
        <taxon>Stenosarchaea group</taxon>
        <taxon>Halobacteria</taxon>
        <taxon>Halobacteriales</taxon>
        <taxon>Natronomonadaceae</taxon>
        <taxon>Halocatena</taxon>
    </lineage>
</organism>
<dbReference type="InterPro" id="IPR027417">
    <property type="entry name" value="P-loop_NTPase"/>
</dbReference>
<evidence type="ECO:0000256" key="9">
    <source>
        <dbReference type="ARBA" id="ARBA00022833"/>
    </source>
</evidence>
<dbReference type="InterPro" id="IPR020633">
    <property type="entry name" value="Thymidine_kinase_CS"/>
</dbReference>
<comment type="similarity">
    <text evidence="1 11">Belongs to the thymidine kinase family.</text>
</comment>
<comment type="catalytic activity">
    <reaction evidence="11">
        <text>thymidine + ATP = dTMP + ADP + H(+)</text>
        <dbReference type="Rhea" id="RHEA:19129"/>
        <dbReference type="ChEBI" id="CHEBI:15378"/>
        <dbReference type="ChEBI" id="CHEBI:17748"/>
        <dbReference type="ChEBI" id="CHEBI:30616"/>
        <dbReference type="ChEBI" id="CHEBI:63528"/>
        <dbReference type="ChEBI" id="CHEBI:456216"/>
        <dbReference type="EC" id="2.7.1.21"/>
    </reaction>
</comment>
<dbReference type="HAMAP" id="MF_00124">
    <property type="entry name" value="Thymidine_kinase"/>
    <property type="match status" value="1"/>
</dbReference>
<evidence type="ECO:0000256" key="1">
    <source>
        <dbReference type="ARBA" id="ARBA00007587"/>
    </source>
</evidence>
<evidence type="ECO:0000256" key="5">
    <source>
        <dbReference type="ARBA" id="ARBA00022679"/>
    </source>
</evidence>
<dbReference type="GO" id="GO:0008270">
    <property type="term" value="F:zinc ion binding"/>
    <property type="evidence" value="ECO:0007669"/>
    <property type="project" value="UniProtKB-UniRule"/>
</dbReference>
<dbReference type="OrthoDB" id="372131at2157"/>
<sequence length="193" mass="21410">MNAITNSGWVEVITGCMFSGKTEELLRRIRRAEIAGQSVAVFTPAVDGRYGETTIGTHTGATWNATVVDEEQPQRILASLDGEEVVALDEANFFSKELVSICKRLADDGRRVIVSGTDQTFRAEPFEPLAQLMTLAEYVDKLQAICTQCGEPATRNQRLIDGKPAHYDEPTIMVAAEESYEARCRNCHVVRRE</sequence>
<evidence type="ECO:0000256" key="12">
    <source>
        <dbReference type="PIRSR" id="PIRSR035805-1"/>
    </source>
</evidence>
<feature type="binding site" evidence="11">
    <location>
        <position position="187"/>
    </location>
    <ligand>
        <name>Zn(2+)</name>
        <dbReference type="ChEBI" id="CHEBI:29105"/>
    </ligand>
</feature>
<feature type="binding site" evidence="11">
    <location>
        <begin position="89"/>
        <end position="92"/>
    </location>
    <ligand>
        <name>ATP</name>
        <dbReference type="ChEBI" id="CHEBI:30616"/>
    </ligand>
</feature>
<evidence type="ECO:0000256" key="6">
    <source>
        <dbReference type="ARBA" id="ARBA00022723"/>
    </source>
</evidence>
<keyword evidence="9 11" id="KW-0862">Zinc</keyword>
<dbReference type="Gene3D" id="3.40.50.300">
    <property type="entry name" value="P-loop containing nucleotide triphosphate hydrolases"/>
    <property type="match status" value="1"/>
</dbReference>
<dbReference type="RefSeq" id="WP_124955220.1">
    <property type="nucleotide sequence ID" value="NZ_RRCH01000023.1"/>
</dbReference>
<feature type="binding site" evidence="11">
    <location>
        <begin position="15"/>
        <end position="22"/>
    </location>
    <ligand>
        <name>ATP</name>
        <dbReference type="ChEBI" id="CHEBI:30616"/>
    </ligand>
</feature>
<dbReference type="GO" id="GO:0004797">
    <property type="term" value="F:thymidine kinase activity"/>
    <property type="evidence" value="ECO:0007669"/>
    <property type="project" value="UniProtKB-UniRule"/>
</dbReference>
<dbReference type="AlphaFoldDB" id="A0A3P3R9K2"/>
<dbReference type="PIRSF" id="PIRSF035805">
    <property type="entry name" value="TK_cell"/>
    <property type="match status" value="1"/>
</dbReference>
<keyword evidence="5 11" id="KW-0808">Transferase</keyword>
<keyword evidence="3 11" id="KW-0963">Cytoplasm</keyword>
<dbReference type="NCBIfam" id="NF003296">
    <property type="entry name" value="PRK04296.1-1"/>
    <property type="match status" value="1"/>
</dbReference>
<proteinExistence type="inferred from homology"/>
<dbReference type="GO" id="GO:0071897">
    <property type="term" value="P:DNA biosynthetic process"/>
    <property type="evidence" value="ECO:0007669"/>
    <property type="project" value="UniProtKB-KW"/>
</dbReference>
<feature type="binding site" evidence="11">
    <location>
        <position position="149"/>
    </location>
    <ligand>
        <name>Zn(2+)</name>
        <dbReference type="ChEBI" id="CHEBI:29105"/>
    </ligand>
</feature>
<dbReference type="Pfam" id="PF00265">
    <property type="entry name" value="TK"/>
    <property type="match status" value="1"/>
</dbReference>
<dbReference type="GO" id="GO:0046104">
    <property type="term" value="P:thymidine metabolic process"/>
    <property type="evidence" value="ECO:0007669"/>
    <property type="project" value="TreeGrafter"/>
</dbReference>
<feature type="binding site" evidence="11">
    <location>
        <position position="146"/>
    </location>
    <ligand>
        <name>Zn(2+)</name>
        <dbReference type="ChEBI" id="CHEBI:29105"/>
    </ligand>
</feature>
<evidence type="ECO:0000256" key="4">
    <source>
        <dbReference type="ARBA" id="ARBA00022634"/>
    </source>
</evidence>
<gene>
    <name evidence="11" type="primary">tdk</name>
    <name evidence="14" type="ORF">EIK79_11235</name>
</gene>
<comment type="caution">
    <text evidence="14">The sequence shown here is derived from an EMBL/GenBank/DDBJ whole genome shotgun (WGS) entry which is preliminary data.</text>
</comment>
<keyword evidence="4 11" id="KW-0237">DNA synthesis</keyword>
<comment type="subunit">
    <text evidence="11">Homotetramer.</text>
</comment>
<dbReference type="GO" id="GO:0005524">
    <property type="term" value="F:ATP binding"/>
    <property type="evidence" value="ECO:0007669"/>
    <property type="project" value="UniProtKB-UniRule"/>
</dbReference>
<evidence type="ECO:0000256" key="13">
    <source>
        <dbReference type="PIRSR" id="PIRSR035805-2"/>
    </source>
</evidence>
<keyword evidence="7 11" id="KW-0547">Nucleotide-binding</keyword>
<keyword evidence="10 11" id="KW-0067">ATP-binding</keyword>
<evidence type="ECO:0000256" key="3">
    <source>
        <dbReference type="ARBA" id="ARBA00022490"/>
    </source>
</evidence>
<dbReference type="Gene3D" id="3.30.60.20">
    <property type="match status" value="1"/>
</dbReference>
<dbReference type="GO" id="GO:0005737">
    <property type="term" value="C:cytoplasm"/>
    <property type="evidence" value="ECO:0007669"/>
    <property type="project" value="UniProtKB-SubCell"/>
</dbReference>
<evidence type="ECO:0000313" key="14">
    <source>
        <dbReference type="EMBL" id="RRJ30147.1"/>
    </source>
</evidence>
<dbReference type="InterPro" id="IPR001267">
    <property type="entry name" value="Thymidine_kinase"/>
</dbReference>
<dbReference type="Proteomes" id="UP000282322">
    <property type="component" value="Unassembled WGS sequence"/>
</dbReference>
<evidence type="ECO:0000256" key="8">
    <source>
        <dbReference type="ARBA" id="ARBA00022777"/>
    </source>
</evidence>